<sequence length="336" mass="38606">MEIFLKQYTRVTVTLAQLEQVSAGWQEYREFAGQVERLITDMVLTPIAACGTNQANPPLPLKYRVNKLRLCTELHERIREKQLVVHSLIQLEPYFKSDESLWRKEAAWIDMLHTYLSRCDLPLHETSVWERSYEIAGDEKWISEGGGYAFLQRVGLYGKLNIVDIAEPLMFALNPGRISDPICLHLIIENKTTFDILASNLPETDFLTMIYGAGKGFLSGIGNLEWQLHLTDRQHRLFYFGDLDQEGITIWYLLNSRRPARLALAFYQALLAKEFTKGKENQRQNDKAYASFLSYFPGNDQDKLRLLFAGAGYYPQEALAASELGEIARKTPWKSI</sequence>
<name>A0A1W1YBD1_9FIRM</name>
<dbReference type="STRING" id="112901.SAMN04488500_101214"/>
<dbReference type="Pfam" id="PF09983">
    <property type="entry name" value="JetD_C"/>
    <property type="match status" value="1"/>
</dbReference>
<proteinExistence type="predicted"/>
<evidence type="ECO:0000313" key="2">
    <source>
        <dbReference type="EMBL" id="SMC33453.1"/>
    </source>
</evidence>
<accession>A0A1W1YBD1</accession>
<evidence type="ECO:0000259" key="1">
    <source>
        <dbReference type="Pfam" id="PF09983"/>
    </source>
</evidence>
<dbReference type="Proteomes" id="UP000192738">
    <property type="component" value="Unassembled WGS sequence"/>
</dbReference>
<dbReference type="EMBL" id="FWXI01000001">
    <property type="protein sequence ID" value="SMC33453.1"/>
    <property type="molecule type" value="Genomic_DNA"/>
</dbReference>
<feature type="domain" description="Wadjet protein JetD C-terminal" evidence="1">
    <location>
        <begin position="186"/>
        <end position="278"/>
    </location>
</feature>
<gene>
    <name evidence="2" type="ORF">SAMN04488500_101214</name>
</gene>
<protein>
    <recommendedName>
        <fullName evidence="1">Wadjet protein JetD C-terminal domain-containing protein</fullName>
    </recommendedName>
</protein>
<dbReference type="AlphaFoldDB" id="A0A1W1YBD1"/>
<keyword evidence="3" id="KW-1185">Reference proteome</keyword>
<dbReference type="InterPro" id="IPR024534">
    <property type="entry name" value="JetD_C"/>
</dbReference>
<organism evidence="2 3">
    <name type="scientific">Sporomusa malonica</name>
    <dbReference type="NCBI Taxonomy" id="112901"/>
    <lineage>
        <taxon>Bacteria</taxon>
        <taxon>Bacillati</taxon>
        <taxon>Bacillota</taxon>
        <taxon>Negativicutes</taxon>
        <taxon>Selenomonadales</taxon>
        <taxon>Sporomusaceae</taxon>
        <taxon>Sporomusa</taxon>
    </lineage>
</organism>
<evidence type="ECO:0000313" key="3">
    <source>
        <dbReference type="Proteomes" id="UP000192738"/>
    </source>
</evidence>
<reference evidence="2 3" key="1">
    <citation type="submission" date="2017-04" db="EMBL/GenBank/DDBJ databases">
        <authorList>
            <person name="Afonso C.L."/>
            <person name="Miller P.J."/>
            <person name="Scott M.A."/>
            <person name="Spackman E."/>
            <person name="Goraichik I."/>
            <person name="Dimitrov K.M."/>
            <person name="Suarez D.L."/>
            <person name="Swayne D.E."/>
        </authorList>
    </citation>
    <scope>NUCLEOTIDE SEQUENCE [LARGE SCALE GENOMIC DNA]</scope>
    <source>
        <strain evidence="2 3">DSM 5090</strain>
    </source>
</reference>